<accession>A0AAD5Q8X1</accession>
<organism evidence="1 2">
    <name type="scientific">Pythium insidiosum</name>
    <name type="common">Pythiosis disease agent</name>
    <dbReference type="NCBI Taxonomy" id="114742"/>
    <lineage>
        <taxon>Eukaryota</taxon>
        <taxon>Sar</taxon>
        <taxon>Stramenopiles</taxon>
        <taxon>Oomycota</taxon>
        <taxon>Peronosporomycetes</taxon>
        <taxon>Pythiales</taxon>
        <taxon>Pythiaceae</taxon>
        <taxon>Pythium</taxon>
    </lineage>
</organism>
<name>A0AAD5Q8X1_PYTIN</name>
<keyword evidence="2" id="KW-1185">Reference proteome</keyword>
<evidence type="ECO:0000313" key="2">
    <source>
        <dbReference type="Proteomes" id="UP001209570"/>
    </source>
</evidence>
<protein>
    <submittedName>
        <fullName evidence="1">Uncharacterized protein</fullName>
    </submittedName>
</protein>
<proteinExistence type="predicted"/>
<reference evidence="1" key="1">
    <citation type="submission" date="2021-12" db="EMBL/GenBank/DDBJ databases">
        <title>Prjna785345.</title>
        <authorList>
            <person name="Rujirawat T."/>
            <person name="Krajaejun T."/>
        </authorList>
    </citation>
    <scope>NUCLEOTIDE SEQUENCE</scope>
    <source>
        <strain evidence="1">Pi057C3</strain>
    </source>
</reference>
<dbReference type="AlphaFoldDB" id="A0AAD5Q8X1"/>
<evidence type="ECO:0000313" key="1">
    <source>
        <dbReference type="EMBL" id="KAJ0397403.1"/>
    </source>
</evidence>
<comment type="caution">
    <text evidence="1">The sequence shown here is derived from an EMBL/GenBank/DDBJ whole genome shotgun (WGS) entry which is preliminary data.</text>
</comment>
<gene>
    <name evidence="1" type="ORF">P43SY_008548</name>
</gene>
<sequence length="148" mass="17295">MSNIYNLQQYSGKSLGVTQTQTDKNDSAYDRCALKTADLHPDGEQRAMTRLEQDTLIKWLGKEIHLAHPPRFLTERHDANRQMIKEEWRMQREEKKLDLVNKSAFKQKPPGKSFSSSLHTAWRSLARQILQRKVLGFGLFFENEDNPH</sequence>
<dbReference type="Proteomes" id="UP001209570">
    <property type="component" value="Unassembled WGS sequence"/>
</dbReference>
<dbReference type="EMBL" id="JAKCXM010000254">
    <property type="protein sequence ID" value="KAJ0397403.1"/>
    <property type="molecule type" value="Genomic_DNA"/>
</dbReference>